<dbReference type="Pfam" id="PF13560">
    <property type="entry name" value="HTH_31"/>
    <property type="match status" value="1"/>
</dbReference>
<name>A0ABU2H4U5_9ACTN</name>
<dbReference type="SMART" id="SM00530">
    <property type="entry name" value="HTH_XRE"/>
    <property type="match status" value="1"/>
</dbReference>
<reference evidence="3" key="1">
    <citation type="submission" date="2023-07" db="EMBL/GenBank/DDBJ databases">
        <title>Novel species in the genus Lipingzhangella isolated from Sambhar Salt Lake.</title>
        <authorList>
            <person name="Jiya N."/>
            <person name="Kajale S."/>
            <person name="Sharma A."/>
        </authorList>
    </citation>
    <scope>NUCLEOTIDE SEQUENCE [LARGE SCALE GENOMIC DNA]</scope>
    <source>
        <strain evidence="3">LS1_29</strain>
    </source>
</reference>
<dbReference type="EMBL" id="JAVLVT010000003">
    <property type="protein sequence ID" value="MDS1270325.1"/>
    <property type="molecule type" value="Genomic_DNA"/>
</dbReference>
<evidence type="ECO:0000259" key="1">
    <source>
        <dbReference type="PROSITE" id="PS50943"/>
    </source>
</evidence>
<dbReference type="Proteomes" id="UP001250214">
    <property type="component" value="Unassembled WGS sequence"/>
</dbReference>
<gene>
    <name evidence="2" type="ORF">RIF23_08460</name>
</gene>
<dbReference type="Gene3D" id="1.10.260.40">
    <property type="entry name" value="lambda repressor-like DNA-binding domains"/>
    <property type="match status" value="1"/>
</dbReference>
<dbReference type="InterPro" id="IPR001387">
    <property type="entry name" value="Cro/C1-type_HTH"/>
</dbReference>
<feature type="domain" description="HTH cro/C1-type" evidence="1">
    <location>
        <begin position="16"/>
        <end position="69"/>
    </location>
</feature>
<comment type="caution">
    <text evidence="2">The sequence shown here is derived from an EMBL/GenBank/DDBJ whole genome shotgun (WGS) entry which is preliminary data.</text>
</comment>
<dbReference type="InterPro" id="IPR010982">
    <property type="entry name" value="Lambda_DNA-bd_dom_sf"/>
</dbReference>
<proteinExistence type="predicted"/>
<dbReference type="CDD" id="cd00093">
    <property type="entry name" value="HTH_XRE"/>
    <property type="match status" value="1"/>
</dbReference>
<sequence length="273" mass="30416">MAISPESMRLRFGAEVRRFRQRAGLSQQQVALAVPMAQSHLSQLERGRKGTSEEQVPRLDSVLGAGGALMRRWEDLHKREDGYADWFRGTAELERTATLIRIHNPLVVPGLVQTEDYARTVIRFGSPADTPAEIEEQVAARMHRQEILEAERGPRIQLVLCESILRRNIGGRAIMIKQLDRLLAEAQRPRLAVQVLPLSSPDQPGLDGAFALFSAPDIGQVLYTETRIDGYPVDDPVGVEEYVQVFSELRAAALPLAASRELIERVRGEHADG</sequence>
<accession>A0ABU2H4U5</accession>
<evidence type="ECO:0000313" key="3">
    <source>
        <dbReference type="Proteomes" id="UP001250214"/>
    </source>
</evidence>
<dbReference type="Pfam" id="PF19054">
    <property type="entry name" value="DUF5753"/>
    <property type="match status" value="1"/>
</dbReference>
<dbReference type="SUPFAM" id="SSF47413">
    <property type="entry name" value="lambda repressor-like DNA-binding domains"/>
    <property type="match status" value="1"/>
</dbReference>
<protein>
    <submittedName>
        <fullName evidence="2">Helix-turn-helix transcriptional regulator</fullName>
    </submittedName>
</protein>
<keyword evidence="3" id="KW-1185">Reference proteome</keyword>
<dbReference type="InterPro" id="IPR043917">
    <property type="entry name" value="DUF5753"/>
</dbReference>
<dbReference type="PROSITE" id="PS50943">
    <property type="entry name" value="HTH_CROC1"/>
    <property type="match status" value="1"/>
</dbReference>
<evidence type="ECO:0000313" key="2">
    <source>
        <dbReference type="EMBL" id="MDS1270325.1"/>
    </source>
</evidence>
<organism evidence="2 3">
    <name type="scientific">Lipingzhangella rawalii</name>
    <dbReference type="NCBI Taxonomy" id="2055835"/>
    <lineage>
        <taxon>Bacteria</taxon>
        <taxon>Bacillati</taxon>
        <taxon>Actinomycetota</taxon>
        <taxon>Actinomycetes</taxon>
        <taxon>Streptosporangiales</taxon>
        <taxon>Nocardiopsidaceae</taxon>
        <taxon>Lipingzhangella</taxon>
    </lineage>
</organism>